<protein>
    <submittedName>
        <fullName evidence="1">Uncharacterized protein</fullName>
    </submittedName>
</protein>
<evidence type="ECO:0000313" key="2">
    <source>
        <dbReference type="Proteomes" id="UP001189429"/>
    </source>
</evidence>
<dbReference type="Gene3D" id="3.60.10.10">
    <property type="entry name" value="Endonuclease/exonuclease/phosphatase"/>
    <property type="match status" value="1"/>
</dbReference>
<accession>A0ABN9WFX1</accession>
<gene>
    <name evidence="1" type="ORF">PCOR1329_LOCUS66944</name>
</gene>
<proteinExistence type="predicted"/>
<dbReference type="SUPFAM" id="SSF56219">
    <property type="entry name" value="DNase I-like"/>
    <property type="match status" value="1"/>
</dbReference>
<sequence>MASRAAARDAPGPLKAGSGVWAFYHAPSHRQGFRYVRLLESEEGGRPAEAAPGAGTVGLSTGWVEATVAEDWRPAEGGGKSAQVVVHLRGFFADPYRPDPEPVDCMYWKLGRGLVRPLDESRPPVELSLFVARWWQYDNPEARARSHNILHKGLMEDVLEGKGSPHEAFGTAGQYEVYTAFVRGGEDLDALGEGLAAQLHSRRRAALYFLWPSQRLGRERFAAGYVAERSLTGLMRRMEAGGVRPGPPGEAEHLREPSAVDVFCLCRAPRREALPAVCWALGVPLARALGALLGRGCGLDDGRQRVDLFLQLLRESSDLADADVVCVQECYGALLCPGGYPRRLAEGAAALGYVHAVVPSRCPFFPAWLALNSGLLILSRRRIVSFAELAFGIHTEAGNVNRGAMHAELEGPGDYRQDTDALNFYVTYISSSHNTRILSEFSNTTSFPTDMQHTSHIWSSKQRSLTTHVTEDIQFGSKTLSVHDKNSFENVHNYVTKFSRHRAGTKAGPKKRNYLAFPSVRPASDHYCAALGKPATDGGLAATPTHLSIYVSSDAAAQELHQRPENDIHIVGEYRVDPALDSLLSAAQDLDAMAKRLMTLARIATFKLRSAHIPHLAKSYDMRNAFGTGDTDRLLAAHRVRTDDPHFEDMLTQHRLRATMRIDASDDIIGLHPGSGGRMGDSNEPELFMESFYPLIIDWGAGLNAVIGDGLICTNPITGTAHRIDMGAFIDDIARAIVVPDGALRQALAIDCIDVSSTNAKLRHGGYAQNAHKQETLVRLATSNATKQAERQLSGTCMTNLIHPGSYIHVDGYNTREDLLGAQAAPMGDDLRGLWDIDDDIRKIFRDPEIQEAFQQIDFSY</sequence>
<dbReference type="InterPro" id="IPR036691">
    <property type="entry name" value="Endo/exonu/phosph_ase_sf"/>
</dbReference>
<evidence type="ECO:0000313" key="1">
    <source>
        <dbReference type="EMBL" id="CAK0885294.1"/>
    </source>
</evidence>
<dbReference type="Proteomes" id="UP001189429">
    <property type="component" value="Unassembled WGS sequence"/>
</dbReference>
<dbReference type="EMBL" id="CAUYUJ010018649">
    <property type="protein sequence ID" value="CAK0885294.1"/>
    <property type="molecule type" value="Genomic_DNA"/>
</dbReference>
<reference evidence="1" key="1">
    <citation type="submission" date="2023-10" db="EMBL/GenBank/DDBJ databases">
        <authorList>
            <person name="Chen Y."/>
            <person name="Shah S."/>
            <person name="Dougan E. K."/>
            <person name="Thang M."/>
            <person name="Chan C."/>
        </authorList>
    </citation>
    <scope>NUCLEOTIDE SEQUENCE [LARGE SCALE GENOMIC DNA]</scope>
</reference>
<organism evidence="1 2">
    <name type="scientific">Prorocentrum cordatum</name>
    <dbReference type="NCBI Taxonomy" id="2364126"/>
    <lineage>
        <taxon>Eukaryota</taxon>
        <taxon>Sar</taxon>
        <taxon>Alveolata</taxon>
        <taxon>Dinophyceae</taxon>
        <taxon>Prorocentrales</taxon>
        <taxon>Prorocentraceae</taxon>
        <taxon>Prorocentrum</taxon>
    </lineage>
</organism>
<keyword evidence="2" id="KW-1185">Reference proteome</keyword>
<name>A0ABN9WFX1_9DINO</name>
<comment type="caution">
    <text evidence="1">The sequence shown here is derived from an EMBL/GenBank/DDBJ whole genome shotgun (WGS) entry which is preliminary data.</text>
</comment>